<comment type="caution">
    <text evidence="3">The sequence shown here is derived from an EMBL/GenBank/DDBJ whole genome shotgun (WGS) entry which is preliminary data.</text>
</comment>
<feature type="compositionally biased region" description="Polar residues" evidence="1">
    <location>
        <begin position="510"/>
        <end position="519"/>
    </location>
</feature>
<dbReference type="AlphaFoldDB" id="A0AAV9X212"/>
<feature type="region of interest" description="Disordered" evidence="1">
    <location>
        <begin position="502"/>
        <end position="559"/>
    </location>
</feature>
<name>A0AAV9X212_9PEZI</name>
<proteinExistence type="predicted"/>
<feature type="region of interest" description="Disordered" evidence="1">
    <location>
        <begin position="72"/>
        <end position="112"/>
    </location>
</feature>
<dbReference type="Proteomes" id="UP001365542">
    <property type="component" value="Unassembled WGS sequence"/>
</dbReference>
<feature type="compositionally biased region" description="Acidic residues" evidence="1">
    <location>
        <begin position="267"/>
        <end position="276"/>
    </location>
</feature>
<feature type="compositionally biased region" description="Polar residues" evidence="1">
    <location>
        <begin position="40"/>
        <end position="49"/>
    </location>
</feature>
<accession>A0AAV9X212</accession>
<evidence type="ECO:0000256" key="1">
    <source>
        <dbReference type="SAM" id="MobiDB-lite"/>
    </source>
</evidence>
<reference evidence="3 4" key="1">
    <citation type="submission" date="2019-10" db="EMBL/GenBank/DDBJ databases">
        <authorList>
            <person name="Palmer J.M."/>
        </authorList>
    </citation>
    <scope>NUCLEOTIDE SEQUENCE [LARGE SCALE GENOMIC DNA]</scope>
    <source>
        <strain evidence="3 4">TWF694</strain>
    </source>
</reference>
<sequence>MRSKLLLFTVVSLLGLVAARYIGDPWDTNGHKNLLRRQMESTGGSTNNPFGGPSNPFTQAPVRFQIEADNEEVDEDELEDGQGTPRFTSTGVDEDIDEADQSDSDNIPTFSGTGLATALDRLDLSQLQRSPNYNAPANSELQIHPSGVASDVSEGIQVSQDIINNKPENNGEPEYADFIVDPSEPASKHGAARGLERNTDSGLPLRAQTASALVPQRIRRPWDQPKRDHLGRRMGWILNEWEWLPNGETQPVHPYWGVIQPGHEVGEEPDYLDDDTPPVSEADQGEDFNDKLKSLYSDKIEGLRRSDDSEGSFYSDEEGRERFYTANAPSLADEIAIFNSRNAAETQEIPADLQRVDEVDEYVAESQVGGNSVLSDEPDIGSSSEGFVEDILKTTDEISLNEIPEEPESSPNIATVTKVDPDYISKQVASLNELYKPHRLRAEVDIEPEAPEVGVPRDLLNMYGGYVGSEKSQDKSGLSRVTGFLKSLPIQAGRTVVNTVNRVRGKSRNRPATIQTNIDPSVLPDVSPMKTDTYNAPLIDFGDPGEDDKTSKGRKRLPV</sequence>
<evidence type="ECO:0000313" key="3">
    <source>
        <dbReference type="EMBL" id="KAK6532119.1"/>
    </source>
</evidence>
<keyword evidence="4" id="KW-1185">Reference proteome</keyword>
<feature type="region of interest" description="Disordered" evidence="1">
    <location>
        <begin position="39"/>
        <end position="59"/>
    </location>
</feature>
<dbReference type="EMBL" id="JAVHJO010000012">
    <property type="protein sequence ID" value="KAK6532119.1"/>
    <property type="molecule type" value="Genomic_DNA"/>
</dbReference>
<feature type="signal peptide" evidence="2">
    <location>
        <begin position="1"/>
        <end position="19"/>
    </location>
</feature>
<gene>
    <name evidence="3" type="ORF">TWF694_003281</name>
</gene>
<feature type="compositionally biased region" description="Acidic residues" evidence="1">
    <location>
        <begin position="92"/>
        <end position="103"/>
    </location>
</feature>
<feature type="chain" id="PRO_5043552911" evidence="2">
    <location>
        <begin position="20"/>
        <end position="559"/>
    </location>
</feature>
<evidence type="ECO:0000256" key="2">
    <source>
        <dbReference type="SAM" id="SignalP"/>
    </source>
</evidence>
<keyword evidence="2" id="KW-0732">Signal</keyword>
<evidence type="ECO:0000313" key="4">
    <source>
        <dbReference type="Proteomes" id="UP001365542"/>
    </source>
</evidence>
<feature type="region of interest" description="Disordered" evidence="1">
    <location>
        <begin position="264"/>
        <end position="287"/>
    </location>
</feature>
<organism evidence="3 4">
    <name type="scientific">Orbilia ellipsospora</name>
    <dbReference type="NCBI Taxonomy" id="2528407"/>
    <lineage>
        <taxon>Eukaryota</taxon>
        <taxon>Fungi</taxon>
        <taxon>Dikarya</taxon>
        <taxon>Ascomycota</taxon>
        <taxon>Pezizomycotina</taxon>
        <taxon>Orbiliomycetes</taxon>
        <taxon>Orbiliales</taxon>
        <taxon>Orbiliaceae</taxon>
        <taxon>Orbilia</taxon>
    </lineage>
</organism>
<protein>
    <submittedName>
        <fullName evidence="3">Uncharacterized protein</fullName>
    </submittedName>
</protein>